<dbReference type="AlphaFoldDB" id="A0A2S7UYG9"/>
<dbReference type="GO" id="GO:0003824">
    <property type="term" value="F:catalytic activity"/>
    <property type="evidence" value="ECO:0007669"/>
    <property type="project" value="InterPro"/>
</dbReference>
<proteinExistence type="predicted"/>
<accession>A0A2S7UYG9</accession>
<comment type="caution">
    <text evidence="2">The sequence shown here is derived from an EMBL/GenBank/DDBJ whole genome shotgun (WGS) entry which is preliminary data.</text>
</comment>
<organism evidence="2 3">
    <name type="scientific">Psychrosphaera saromensis</name>
    <dbReference type="NCBI Taxonomy" id="716813"/>
    <lineage>
        <taxon>Bacteria</taxon>
        <taxon>Pseudomonadati</taxon>
        <taxon>Pseudomonadota</taxon>
        <taxon>Gammaproteobacteria</taxon>
        <taxon>Alteromonadales</taxon>
        <taxon>Pseudoalteromonadaceae</taxon>
        <taxon>Psychrosphaera</taxon>
    </lineage>
</organism>
<dbReference type="OrthoDB" id="9793162at2"/>
<evidence type="ECO:0000259" key="1">
    <source>
        <dbReference type="Pfam" id="PF03372"/>
    </source>
</evidence>
<evidence type="ECO:0000313" key="3">
    <source>
        <dbReference type="Proteomes" id="UP000239007"/>
    </source>
</evidence>
<dbReference type="NCBIfam" id="NF003842">
    <property type="entry name" value="PRK05421.1-4"/>
    <property type="match status" value="1"/>
</dbReference>
<dbReference type="InterPro" id="IPR036691">
    <property type="entry name" value="Endo/exonu/phosph_ase_sf"/>
</dbReference>
<name>A0A2S7UYG9_9GAMM</name>
<reference evidence="2 3" key="1">
    <citation type="submission" date="2016-12" db="EMBL/GenBank/DDBJ databases">
        <title>Diversity of luminous bacteria.</title>
        <authorList>
            <person name="Yoshizawa S."/>
            <person name="Kogure K."/>
        </authorList>
    </citation>
    <scope>NUCLEOTIDE SEQUENCE [LARGE SCALE GENOMIC DNA]</scope>
    <source>
        <strain evidence="2 3">SA4-48</strain>
    </source>
</reference>
<protein>
    <submittedName>
        <fullName evidence="2">EEP domain-containing protein</fullName>
    </submittedName>
</protein>
<keyword evidence="3" id="KW-1185">Reference proteome</keyword>
<dbReference type="RefSeq" id="WP_105052813.1">
    <property type="nucleotide sequence ID" value="NZ_BMYG01000006.1"/>
</dbReference>
<dbReference type="SUPFAM" id="SSF56219">
    <property type="entry name" value="DNase I-like"/>
    <property type="match status" value="1"/>
</dbReference>
<dbReference type="NCBIfam" id="NF003840">
    <property type="entry name" value="PRK05421.1-2"/>
    <property type="match status" value="1"/>
</dbReference>
<gene>
    <name evidence="2" type="ORF">BTO11_11965</name>
</gene>
<evidence type="ECO:0000313" key="2">
    <source>
        <dbReference type="EMBL" id="PQJ54300.1"/>
    </source>
</evidence>
<dbReference type="Proteomes" id="UP000239007">
    <property type="component" value="Unassembled WGS sequence"/>
</dbReference>
<sequence length="262" mass="30375">MIKHRYKLVESLKLMGRAPKLVLGPNIEVLLWNVFKCKRKGWQDDFINLVWDKDLVLLQEAILNTPFDIHFNQSLRHEWIMARSFKTVKTDIDTGVKTGSNVAAQEHYFCVSKHHEPISQTKKMSLATVYPLDNKGQSLLVVNCHVINFVTFEKFSVHLDQVFQSLADHNGPILLAGDFNTWNGKRLRYFNQLAKSFQLDEVNIKRKPRLSHLLQHLDHVYCRGLTVLDAQVHTHIKSSDHYPISLTLSTLKQTFQYTSEPK</sequence>
<dbReference type="InterPro" id="IPR005135">
    <property type="entry name" value="Endo/exonuclease/phosphatase"/>
</dbReference>
<dbReference type="EMBL" id="MSCH01000003">
    <property type="protein sequence ID" value="PQJ54300.1"/>
    <property type="molecule type" value="Genomic_DNA"/>
</dbReference>
<dbReference type="Gene3D" id="3.60.10.10">
    <property type="entry name" value="Endonuclease/exonuclease/phosphatase"/>
    <property type="match status" value="1"/>
</dbReference>
<feature type="domain" description="Endonuclease/exonuclease/phosphatase" evidence="1">
    <location>
        <begin position="31"/>
        <end position="241"/>
    </location>
</feature>
<dbReference type="Pfam" id="PF03372">
    <property type="entry name" value="Exo_endo_phos"/>
    <property type="match status" value="1"/>
</dbReference>